<keyword evidence="4" id="KW-0539">Nucleus</keyword>
<evidence type="ECO:0000256" key="3">
    <source>
        <dbReference type="ARBA" id="ARBA00023163"/>
    </source>
</evidence>
<evidence type="ECO:0000259" key="6">
    <source>
        <dbReference type="PROSITE" id="PS50888"/>
    </source>
</evidence>
<dbReference type="InterPro" id="IPR043561">
    <property type="entry name" value="LHW-like"/>
</dbReference>
<accession>A0AAD1Z3X4</accession>
<keyword evidence="8" id="KW-1185">Reference proteome</keyword>
<evidence type="ECO:0000256" key="4">
    <source>
        <dbReference type="ARBA" id="ARBA00023242"/>
    </source>
</evidence>
<protein>
    <recommendedName>
        <fullName evidence="6">BHLH domain-containing protein</fullName>
    </recommendedName>
</protein>
<dbReference type="Proteomes" id="UP000834106">
    <property type="component" value="Chromosome 5"/>
</dbReference>
<dbReference type="GO" id="GO:0046983">
    <property type="term" value="F:protein dimerization activity"/>
    <property type="evidence" value="ECO:0007669"/>
    <property type="project" value="InterPro"/>
</dbReference>
<feature type="compositionally biased region" description="Basic and acidic residues" evidence="5">
    <location>
        <begin position="556"/>
        <end position="566"/>
    </location>
</feature>
<dbReference type="PANTHER" id="PTHR46196">
    <property type="entry name" value="TRANSCRIPTION FACTOR BHLH155-LIKE ISOFORM X1-RELATED"/>
    <property type="match status" value="1"/>
</dbReference>
<evidence type="ECO:0000313" key="7">
    <source>
        <dbReference type="EMBL" id="CAI9760785.1"/>
    </source>
</evidence>
<name>A0AAD1Z3X4_9LAMI</name>
<dbReference type="Pfam" id="PF14215">
    <property type="entry name" value="bHLH-MYC_N"/>
    <property type="match status" value="1"/>
</dbReference>
<keyword evidence="3" id="KW-0804">Transcription</keyword>
<dbReference type="PANTHER" id="PTHR46196:SF3">
    <property type="entry name" value="TRANSCRIPTION FACTOR LHW-LIKE ISOFORM X1"/>
    <property type="match status" value="1"/>
</dbReference>
<evidence type="ECO:0000313" key="8">
    <source>
        <dbReference type="Proteomes" id="UP000834106"/>
    </source>
</evidence>
<dbReference type="Pfam" id="PF23176">
    <property type="entry name" value="bHLH_LHW"/>
    <property type="match status" value="1"/>
</dbReference>
<dbReference type="InterPro" id="IPR025610">
    <property type="entry name" value="MYC/MYB_N"/>
</dbReference>
<organism evidence="7 8">
    <name type="scientific">Fraxinus pennsylvanica</name>
    <dbReference type="NCBI Taxonomy" id="56036"/>
    <lineage>
        <taxon>Eukaryota</taxon>
        <taxon>Viridiplantae</taxon>
        <taxon>Streptophyta</taxon>
        <taxon>Embryophyta</taxon>
        <taxon>Tracheophyta</taxon>
        <taxon>Spermatophyta</taxon>
        <taxon>Magnoliopsida</taxon>
        <taxon>eudicotyledons</taxon>
        <taxon>Gunneridae</taxon>
        <taxon>Pentapetalae</taxon>
        <taxon>asterids</taxon>
        <taxon>lamiids</taxon>
        <taxon>Lamiales</taxon>
        <taxon>Oleaceae</taxon>
        <taxon>Oleeae</taxon>
        <taxon>Fraxinus</taxon>
    </lineage>
</organism>
<dbReference type="AlphaFoldDB" id="A0AAD1Z3X4"/>
<sequence length="741" mass="82983">MDSTSRTRIISWQLVNAFVITVFWKLKHQHEMIFVWEDGFCDNWKLRDPMEGKIDYFGLKYSNEIFSSAYKSNVPDGNPSECPIALAVAEMSNAYHVFGKGVVGEVACTGNPRWIYSDSMSTDESCSALVDECPQEWLLQFLAGIKTILLLPVFPHGVLQLGSMEVVAEDAAIGTYLKAEFEAHKNFEACDRESPNQQLSLMSTLVYNLEEQMITDIYKMNENQKAIDGASPIYHKISTANQNMPVRMVTDLSGMFVKDVPYTLEDVIESRISRQSLGMIHAAESQHMHPSREDKKSDITESKIFNSFGVEENINTFPYSDGFDTRMCGEYINDMTGFYTEPGVTVPTLSAEDCHNSICESGGNILSFPGDSELHKALGSAVSGNPGQYQYDLSISGHNVACSLIPDSDLTCSMEFSGMGAHGFSVKEDDIGHLLEDLIANACGNTDDNSSNDNSSNKFNCASSTKMSTGFLGASKRPSQSKRVALVEEDPVPWNFSTPAFTAKGRNRVDYLLPSASSIESTRSELTHEQKQRHGNGSENPGKRLSLSSTNKRRVCAVDKQKPRPRDRQLIQDRIKELRELVPSGAKCSIDGLLDRTVKHMLFLRSVTDRADKLRQQALKEETDENIPKRPEVNSDRQNGTSWAVELGSEQQVYPIVVKDLEHPGHMLIEMLCNDHTRFMEIADVIYNLQLTVLKGVMERRSDNTWACFIVEASRNFHRLDIFWPLMQLLQQNQAPSSSKI</sequence>
<dbReference type="EMBL" id="OU503040">
    <property type="protein sequence ID" value="CAI9760785.1"/>
    <property type="molecule type" value="Genomic_DNA"/>
</dbReference>
<feature type="region of interest" description="Disordered" evidence="5">
    <location>
        <begin position="521"/>
        <end position="566"/>
    </location>
</feature>
<evidence type="ECO:0000256" key="2">
    <source>
        <dbReference type="ARBA" id="ARBA00023015"/>
    </source>
</evidence>
<keyword evidence="2" id="KW-0805">Transcription regulation</keyword>
<feature type="compositionally biased region" description="Basic and acidic residues" evidence="5">
    <location>
        <begin position="522"/>
        <end position="532"/>
    </location>
</feature>
<dbReference type="GO" id="GO:0003700">
    <property type="term" value="F:DNA-binding transcription factor activity"/>
    <property type="evidence" value="ECO:0007669"/>
    <property type="project" value="InterPro"/>
</dbReference>
<comment type="subcellular location">
    <subcellularLocation>
        <location evidence="1">Nucleus</location>
    </subcellularLocation>
</comment>
<dbReference type="InterPro" id="IPR011598">
    <property type="entry name" value="bHLH_dom"/>
</dbReference>
<feature type="domain" description="BHLH" evidence="6">
    <location>
        <begin position="555"/>
        <end position="604"/>
    </location>
</feature>
<dbReference type="GO" id="GO:0005634">
    <property type="term" value="C:nucleus"/>
    <property type="evidence" value="ECO:0007669"/>
    <property type="project" value="UniProtKB-SubCell"/>
</dbReference>
<dbReference type="PROSITE" id="PS50888">
    <property type="entry name" value="BHLH"/>
    <property type="match status" value="1"/>
</dbReference>
<evidence type="ECO:0000256" key="1">
    <source>
        <dbReference type="ARBA" id="ARBA00004123"/>
    </source>
</evidence>
<gene>
    <name evidence="7" type="ORF">FPE_LOCUS8215</name>
</gene>
<reference evidence="7" key="1">
    <citation type="submission" date="2023-05" db="EMBL/GenBank/DDBJ databases">
        <authorList>
            <person name="Huff M."/>
        </authorList>
    </citation>
    <scope>NUCLEOTIDE SEQUENCE</scope>
</reference>
<evidence type="ECO:0000256" key="5">
    <source>
        <dbReference type="SAM" id="MobiDB-lite"/>
    </source>
</evidence>
<proteinExistence type="predicted"/>